<dbReference type="EMBL" id="FOTY01000005">
    <property type="protein sequence ID" value="SFL80552.1"/>
    <property type="molecule type" value="Genomic_DNA"/>
</dbReference>
<accession>A0A1I4KP48</accession>
<proteinExistence type="predicted"/>
<dbReference type="OrthoDB" id="2431483at2"/>
<evidence type="ECO:0000313" key="1">
    <source>
        <dbReference type="EMBL" id="SFL80552.1"/>
    </source>
</evidence>
<dbReference type="AlphaFoldDB" id="A0A1I4KP48"/>
<dbReference type="STRING" id="266892.SAMN04488054_105140"/>
<gene>
    <name evidence="1" type="ORF">SAMN04488054_105140</name>
</gene>
<keyword evidence="2" id="KW-1185">Reference proteome</keyword>
<sequence>MDERIESVIEYAKTTLGLGQYHLLTHDILRSVNVLNQTIYTLSMEWLPPHVTEHDEEGLNPAGTASVDINIHTHRFQSIIFVHGESYADGYRFDHTDSETIITCSRRQRVFIG</sequence>
<dbReference type="Proteomes" id="UP000199668">
    <property type="component" value="Unassembled WGS sequence"/>
</dbReference>
<evidence type="ECO:0000313" key="2">
    <source>
        <dbReference type="Proteomes" id="UP000199668"/>
    </source>
</evidence>
<reference evidence="1 2" key="1">
    <citation type="submission" date="2016-10" db="EMBL/GenBank/DDBJ databases">
        <authorList>
            <person name="de Groot N.N."/>
        </authorList>
    </citation>
    <scope>NUCLEOTIDE SEQUENCE [LARGE SCALE GENOMIC DNA]</scope>
    <source>
        <strain evidence="1 2">CGMCC 1.6134</strain>
    </source>
</reference>
<name>A0A1I4KP48_9BACI</name>
<dbReference type="RefSeq" id="WP_090926234.1">
    <property type="nucleotide sequence ID" value="NZ_FOTY01000005.1"/>
</dbReference>
<protein>
    <submittedName>
        <fullName evidence="1">Uncharacterized protein</fullName>
    </submittedName>
</protein>
<organism evidence="1 2">
    <name type="scientific">Salibacterium qingdaonense</name>
    <dbReference type="NCBI Taxonomy" id="266892"/>
    <lineage>
        <taxon>Bacteria</taxon>
        <taxon>Bacillati</taxon>
        <taxon>Bacillota</taxon>
        <taxon>Bacilli</taxon>
        <taxon>Bacillales</taxon>
        <taxon>Bacillaceae</taxon>
    </lineage>
</organism>